<dbReference type="Proteomes" id="UP000034786">
    <property type="component" value="Unassembled WGS sequence"/>
</dbReference>
<dbReference type="PATRIC" id="fig|284040.3.peg.4162"/>
<comment type="caution">
    <text evidence="1">The sequence shown here is derived from an EMBL/GenBank/DDBJ whole genome shotgun (WGS) entry which is preliminary data.</text>
</comment>
<dbReference type="AlphaFoldDB" id="A0A0M2GEE8"/>
<keyword evidence="2" id="KW-1185">Reference proteome</keyword>
<sequence>MMNTKARTAALITPVGQEAQDEARALAADGRTGKAARRLRRGSWLKRGPAREAVELLAGGHALPTSSAQALDALRRLDAALVVELTALLDGGQQIAAVKLLRERTGVDLAGGYHLVLELGGEPDTPSP</sequence>
<reference evidence="2" key="1">
    <citation type="submission" date="2015-02" db="EMBL/GenBank/DDBJ databases">
        <authorList>
            <person name="Ju K.-S."/>
            <person name="Doroghazi J.R."/>
            <person name="Metcalf W."/>
        </authorList>
    </citation>
    <scope>NUCLEOTIDE SEQUENCE [LARGE SCALE GENOMIC DNA]</scope>
    <source>
        <strain evidence="2">NRRL B-16380</strain>
    </source>
</reference>
<organism evidence="1 2">
    <name type="scientific">Streptomyces variegatus</name>
    <dbReference type="NCBI Taxonomy" id="284040"/>
    <lineage>
        <taxon>Bacteria</taxon>
        <taxon>Bacillati</taxon>
        <taxon>Actinomycetota</taxon>
        <taxon>Actinomycetes</taxon>
        <taxon>Kitasatosporales</taxon>
        <taxon>Streptomycetaceae</taxon>
        <taxon>Streptomyces</taxon>
    </lineage>
</organism>
<evidence type="ECO:0000313" key="2">
    <source>
        <dbReference type="Proteomes" id="UP000034786"/>
    </source>
</evidence>
<dbReference type="EMBL" id="JYJH01000026">
    <property type="protein sequence ID" value="KJK35836.1"/>
    <property type="molecule type" value="Genomic_DNA"/>
</dbReference>
<gene>
    <name evidence="1" type="ORF">UK15_28840</name>
</gene>
<protein>
    <submittedName>
        <fullName evidence="1">Uncharacterized protein</fullName>
    </submittedName>
</protein>
<name>A0A0M2GEE8_9ACTN</name>
<dbReference type="RefSeq" id="WP_031137748.1">
    <property type="nucleotide sequence ID" value="NZ_JBMVBE010000004.1"/>
</dbReference>
<proteinExistence type="predicted"/>
<evidence type="ECO:0000313" key="1">
    <source>
        <dbReference type="EMBL" id="KJK35836.1"/>
    </source>
</evidence>
<accession>A0A0M2GEE8</accession>